<organism evidence="3 4">
    <name type="scientific">Caulobacter flavus</name>
    <dbReference type="NCBI Taxonomy" id="1679497"/>
    <lineage>
        <taxon>Bacteria</taxon>
        <taxon>Pseudomonadati</taxon>
        <taxon>Pseudomonadota</taxon>
        <taxon>Alphaproteobacteria</taxon>
        <taxon>Caulobacterales</taxon>
        <taxon>Caulobacteraceae</taxon>
        <taxon>Caulobacter</taxon>
    </lineage>
</organism>
<dbReference type="EMBL" id="CP026100">
    <property type="protein sequence ID" value="AYV46316.1"/>
    <property type="molecule type" value="Genomic_DNA"/>
</dbReference>
<accession>A0A2N5CRH0</accession>
<feature type="chain" id="PRO_5044577798" evidence="1">
    <location>
        <begin position="25"/>
        <end position="174"/>
    </location>
</feature>
<dbReference type="OrthoDB" id="7188827at2"/>
<reference evidence="3 4" key="1">
    <citation type="submission" date="2017-12" db="EMBL/GenBank/DDBJ databases">
        <title>The genome sequence of Caulobacter flavus CGMCC1 15093.</title>
        <authorList>
            <person name="Gao J."/>
            <person name="Mao X."/>
            <person name="Sun J."/>
        </authorList>
    </citation>
    <scope>NUCLEOTIDE SEQUENCE [LARGE SCALE GENOMIC DNA]</scope>
    <source>
        <strain evidence="3 4">CGMCC1 15093</strain>
    </source>
</reference>
<dbReference type="Proteomes" id="UP000281192">
    <property type="component" value="Chromosome"/>
</dbReference>
<proteinExistence type="predicted"/>
<dbReference type="EMBL" id="PJRQ01000032">
    <property type="protein sequence ID" value="PLR11985.1"/>
    <property type="molecule type" value="Genomic_DNA"/>
</dbReference>
<protein>
    <submittedName>
        <fullName evidence="3">Uncharacterized protein</fullName>
    </submittedName>
</protein>
<keyword evidence="5" id="KW-1185">Reference proteome</keyword>
<evidence type="ECO:0000313" key="5">
    <source>
        <dbReference type="Proteomes" id="UP000281192"/>
    </source>
</evidence>
<evidence type="ECO:0000256" key="1">
    <source>
        <dbReference type="SAM" id="SignalP"/>
    </source>
</evidence>
<dbReference type="KEGG" id="cfh:C1707_08635"/>
<sequence length="174" mass="16909">MSKKKPVVALAAALLAIAPISAHADAAKDVQVAGRALTFLENGPTGKAVLGVVFDPSKPASVAEKNAVMAAIGGGLNTGALSLTARPVEAGAVGGVSGVAALYVTTGVNAAPVGAAAKAKKIITIGSDASCAASGACVMSVSADPKVEIIVNRGAAAAVGAVFKSAFRMMIREV</sequence>
<dbReference type="Proteomes" id="UP000234483">
    <property type="component" value="Unassembled WGS sequence"/>
</dbReference>
<dbReference type="AlphaFoldDB" id="A0A2N5CRH0"/>
<name>A0A2N5CRH0_9CAUL</name>
<evidence type="ECO:0000313" key="2">
    <source>
        <dbReference type="EMBL" id="AYV46316.1"/>
    </source>
</evidence>
<dbReference type="RefSeq" id="WP_101713913.1">
    <property type="nucleotide sequence ID" value="NZ_CP026100.1"/>
</dbReference>
<gene>
    <name evidence="2" type="ORF">C1707_08635</name>
    <name evidence="3" type="ORF">CFHF_15555</name>
</gene>
<keyword evidence="1" id="KW-0732">Signal</keyword>
<feature type="signal peptide" evidence="1">
    <location>
        <begin position="1"/>
        <end position="24"/>
    </location>
</feature>
<evidence type="ECO:0000313" key="3">
    <source>
        <dbReference type="EMBL" id="PLR11985.1"/>
    </source>
</evidence>
<reference evidence="2 5" key="2">
    <citation type="submission" date="2018-01" db="EMBL/GenBank/DDBJ databases">
        <title>Complete genome sequence of Caulobacter flavus RHGG3.</title>
        <authorList>
            <person name="Yang E."/>
        </authorList>
    </citation>
    <scope>NUCLEOTIDE SEQUENCE [LARGE SCALE GENOMIC DNA]</scope>
    <source>
        <strain evidence="2 5">RHGG3</strain>
    </source>
</reference>
<evidence type="ECO:0000313" key="4">
    <source>
        <dbReference type="Proteomes" id="UP000234483"/>
    </source>
</evidence>